<accession>A0ABS9PC74</accession>
<proteinExistence type="predicted"/>
<dbReference type="InterPro" id="IPR003718">
    <property type="entry name" value="OsmC/Ohr_fam"/>
</dbReference>
<gene>
    <name evidence="1" type="ORF">HOP52_16470</name>
</gene>
<organism evidence="1 2">
    <name type="scientific">Billgrantia campisalis</name>
    <dbReference type="NCBI Taxonomy" id="74661"/>
    <lineage>
        <taxon>Bacteria</taxon>
        <taxon>Pseudomonadati</taxon>
        <taxon>Pseudomonadota</taxon>
        <taxon>Gammaproteobacteria</taxon>
        <taxon>Oceanospirillales</taxon>
        <taxon>Halomonadaceae</taxon>
        <taxon>Billgrantia</taxon>
    </lineage>
</organism>
<dbReference type="InterPro" id="IPR015946">
    <property type="entry name" value="KH_dom-like_a/b"/>
</dbReference>
<comment type="caution">
    <text evidence="1">The sequence shown here is derived from an EMBL/GenBank/DDBJ whole genome shotgun (WGS) entry which is preliminary data.</text>
</comment>
<dbReference type="SUPFAM" id="SSF82784">
    <property type="entry name" value="OsmC-like"/>
    <property type="match status" value="1"/>
</dbReference>
<protein>
    <submittedName>
        <fullName evidence="1">OsmC family protein</fullName>
    </submittedName>
</protein>
<reference evidence="1 2" key="1">
    <citation type="submission" date="2020-05" db="EMBL/GenBank/DDBJ databases">
        <title>Comparative genomic analysis of denitrifying bacteria from Halomonas genus.</title>
        <authorList>
            <person name="Wang L."/>
            <person name="Shao Z."/>
        </authorList>
    </citation>
    <scope>NUCLEOTIDE SEQUENCE [LARGE SCALE GENOMIC DNA]</scope>
    <source>
        <strain evidence="1 2">A4</strain>
    </source>
</reference>
<sequence length="143" mass="14829">MSIKKTASAVWEGGIKDGEGRVSAQSGVLKDVPYSFAKRFEDAPGSNPEELIGAAHAGCFSMALSLIMGEAGLTPERISTEASVSLTQDDDGFSITAIHLTTRVKSPGADAAAFEEAANKAKEGCPVSRLLNAEITLDAALES</sequence>
<dbReference type="PANTHER" id="PTHR42830:SF1">
    <property type="entry name" value="OSMOTICALLY INDUCIBLE FAMILY PROTEIN"/>
    <property type="match status" value="1"/>
</dbReference>
<name>A0ABS9PC74_9GAMM</name>
<dbReference type="Gene3D" id="3.30.300.20">
    <property type="match status" value="1"/>
</dbReference>
<dbReference type="InterPro" id="IPR052707">
    <property type="entry name" value="OsmC_Ohr_Peroxiredoxin"/>
</dbReference>
<evidence type="ECO:0000313" key="1">
    <source>
        <dbReference type="EMBL" id="MCG6659352.1"/>
    </source>
</evidence>
<dbReference type="InterPro" id="IPR019904">
    <property type="entry name" value="Peroxiredoxin_OsmC"/>
</dbReference>
<dbReference type="RefSeq" id="WP_238978500.1">
    <property type="nucleotide sequence ID" value="NZ_JABFUC010000015.1"/>
</dbReference>
<dbReference type="PANTHER" id="PTHR42830">
    <property type="entry name" value="OSMOTICALLY INDUCIBLE FAMILY PROTEIN"/>
    <property type="match status" value="1"/>
</dbReference>
<dbReference type="Proteomes" id="UP000814385">
    <property type="component" value="Unassembled WGS sequence"/>
</dbReference>
<dbReference type="Pfam" id="PF02566">
    <property type="entry name" value="OsmC"/>
    <property type="match status" value="1"/>
</dbReference>
<dbReference type="InterPro" id="IPR036102">
    <property type="entry name" value="OsmC/Ohrsf"/>
</dbReference>
<dbReference type="NCBIfam" id="TIGR03562">
    <property type="entry name" value="osmo_induc_OsmC"/>
    <property type="match status" value="1"/>
</dbReference>
<evidence type="ECO:0000313" key="2">
    <source>
        <dbReference type="Proteomes" id="UP000814385"/>
    </source>
</evidence>
<keyword evidence="2" id="KW-1185">Reference proteome</keyword>
<dbReference type="EMBL" id="JABFUC010000015">
    <property type="protein sequence ID" value="MCG6659352.1"/>
    <property type="molecule type" value="Genomic_DNA"/>
</dbReference>